<dbReference type="Pfam" id="PF00550">
    <property type="entry name" value="PP-binding"/>
    <property type="match status" value="1"/>
</dbReference>
<dbReference type="NCBIfam" id="TIGR01733">
    <property type="entry name" value="AA-adenyl-dom"/>
    <property type="match status" value="1"/>
</dbReference>
<accession>A0ABW8KEN3</accession>
<comment type="cofactor">
    <cofactor evidence="1">
        <name>pantetheine 4'-phosphate</name>
        <dbReference type="ChEBI" id="CHEBI:47942"/>
    </cofactor>
</comment>
<dbReference type="RefSeq" id="WP_404537640.1">
    <property type="nucleotide sequence ID" value="NZ_JADIKL010000003.1"/>
</dbReference>
<dbReference type="EMBL" id="JADIKL010000003">
    <property type="protein sequence ID" value="MFK2930594.1"/>
    <property type="molecule type" value="Genomic_DNA"/>
</dbReference>
<organism evidence="6 7">
    <name type="scientific">Dyella agri</name>
    <dbReference type="NCBI Taxonomy" id="1926869"/>
    <lineage>
        <taxon>Bacteria</taxon>
        <taxon>Pseudomonadati</taxon>
        <taxon>Pseudomonadota</taxon>
        <taxon>Gammaproteobacteria</taxon>
        <taxon>Lysobacterales</taxon>
        <taxon>Rhodanobacteraceae</taxon>
        <taxon>Dyella</taxon>
    </lineage>
</organism>
<keyword evidence="2" id="KW-0596">Phosphopantetheine</keyword>
<protein>
    <submittedName>
        <fullName evidence="6">Amino acid adenylation domain-containing protein</fullName>
    </submittedName>
</protein>
<dbReference type="PANTHER" id="PTHR45527">
    <property type="entry name" value="NONRIBOSOMAL PEPTIDE SYNTHETASE"/>
    <property type="match status" value="1"/>
</dbReference>
<keyword evidence="7" id="KW-1185">Reference proteome</keyword>
<proteinExistence type="predicted"/>
<dbReference type="InterPro" id="IPR000873">
    <property type="entry name" value="AMP-dep_synth/lig_dom"/>
</dbReference>
<evidence type="ECO:0000256" key="4">
    <source>
        <dbReference type="SAM" id="MobiDB-lite"/>
    </source>
</evidence>
<dbReference type="InterPro" id="IPR010071">
    <property type="entry name" value="AA_adenyl_dom"/>
</dbReference>
<name>A0ABW8KEN3_9GAMM</name>
<dbReference type="InterPro" id="IPR025110">
    <property type="entry name" value="AMP-bd_C"/>
</dbReference>
<dbReference type="InterPro" id="IPR001242">
    <property type="entry name" value="Condensation_dom"/>
</dbReference>
<dbReference type="InterPro" id="IPR009081">
    <property type="entry name" value="PP-bd_ACP"/>
</dbReference>
<evidence type="ECO:0000256" key="1">
    <source>
        <dbReference type="ARBA" id="ARBA00001957"/>
    </source>
</evidence>
<dbReference type="InterPro" id="IPR020845">
    <property type="entry name" value="AMP-binding_CS"/>
</dbReference>
<dbReference type="Gene3D" id="3.30.300.30">
    <property type="match status" value="1"/>
</dbReference>
<sequence>MNDILDGRYTEPDAGPAVPLSEIQKEQWLFGHYGDAAALALARLTVVRLDGPLQAALLEQAAACLWRRHAGLRIGLSTDGHVQRVHDALPLPWTQCDFSPEGAAAEARLAAHMQARLHTPFDPTVPPLLQLELVRLDNDSHALLLHAHELVLDRGATGRLLAELAHGYGELVAGREPTATPMPSLQTDDETPAETLAWWRSRYATLPDPLTLPADHPAPMRPQFDAVGARRVLPASTVAGLRQLAQRCGVALHELLFGGYAAFLMRMSGQRDFAVGVPLSVQGGPLHTLPVRLGVEPAESVAGLLAHAAAALRDAETHGQVTVMGLLRALDLHRRGAEAALTHVSFEFDPGMPAFAFAGLRHHVLDGGRVALPGELQASATLEDDALAIDFHGTAARFTAATLQRWLGHYATLLEALADTRDPATLQLAELPLLDTAGRAQVIEEWNNTARDYDRSLGLPALLSAQAQRTPGRIAAECAGKSLDYAALEQRTHALASALARRGIGRGDLVGVYVPRSLDMLVAVLGILRSGAAYVPLDPEFPHERLGYMAEHAGLRHLLVTPALHPPPALVAGRECLVIGELAAEAPGHAALPAVRGEDLAYVLFTSGSTGQPKGVRILHRSLVNFLRSMREQPGYGAGDTLCMATTLSFDIAGLELYLPLISGGRMVIATAAEYTNPLGLCELIARSGCTVFQTTPSLLRLLQGIGREDALRNLRLFVGGEAMPLSLARTLAGRCPELWNMYGPTETTIWSSLARIEPGMDSIPLGKPIANTRLYVLDEHGQPVPPGVVGEIWIAGDGVADGYLHRPDLTAERFVDDPFADGRMYRSGDRGYWRDGQLYFSGRADDQIKIRGYRIEPGDIEAVAAAEPGVRECVAVARTFSDNDVRLVLYVAAADDGLAERLRARLYQQLPAYMQPQHIERLDTLPKTPNGKIDRKALPRPSGAARRGARAQAGALTDPRQAYLAAIWCELIGIDQVGVDDSFFDLGGHSLLAAEMVARVQRETSVRLHLLDVASGTLATLAAELPAKADDAPRLRLPLLLRMHRWLGLSLWFAMSKTGEIGLDWLCQ</sequence>
<evidence type="ECO:0000313" key="7">
    <source>
        <dbReference type="Proteomes" id="UP001620397"/>
    </source>
</evidence>
<dbReference type="PROSITE" id="PS00012">
    <property type="entry name" value="PHOSPHOPANTETHEINE"/>
    <property type="match status" value="1"/>
</dbReference>
<dbReference type="InterPro" id="IPR036736">
    <property type="entry name" value="ACP-like_sf"/>
</dbReference>
<dbReference type="InterPro" id="IPR042099">
    <property type="entry name" value="ANL_N_sf"/>
</dbReference>
<dbReference type="SUPFAM" id="SSF47336">
    <property type="entry name" value="ACP-like"/>
    <property type="match status" value="1"/>
</dbReference>
<dbReference type="InterPro" id="IPR023213">
    <property type="entry name" value="CAT-like_dom_sf"/>
</dbReference>
<dbReference type="PROSITE" id="PS00455">
    <property type="entry name" value="AMP_BINDING"/>
    <property type="match status" value="1"/>
</dbReference>
<dbReference type="Pfam" id="PF13193">
    <property type="entry name" value="AMP-binding_C"/>
    <property type="match status" value="1"/>
</dbReference>
<dbReference type="Gene3D" id="3.40.50.1820">
    <property type="entry name" value="alpha/beta hydrolase"/>
    <property type="match status" value="1"/>
</dbReference>
<dbReference type="Gene3D" id="3.40.50.12780">
    <property type="entry name" value="N-terminal domain of ligase-like"/>
    <property type="match status" value="1"/>
</dbReference>
<keyword evidence="3" id="KW-0597">Phosphoprotein</keyword>
<evidence type="ECO:0000256" key="2">
    <source>
        <dbReference type="ARBA" id="ARBA00022450"/>
    </source>
</evidence>
<dbReference type="Proteomes" id="UP001620397">
    <property type="component" value="Unassembled WGS sequence"/>
</dbReference>
<dbReference type="InterPro" id="IPR045851">
    <property type="entry name" value="AMP-bd_C_sf"/>
</dbReference>
<comment type="caution">
    <text evidence="6">The sequence shown here is derived from an EMBL/GenBank/DDBJ whole genome shotgun (WGS) entry which is preliminary data.</text>
</comment>
<feature type="region of interest" description="Disordered" evidence="4">
    <location>
        <begin position="924"/>
        <end position="954"/>
    </location>
</feature>
<evidence type="ECO:0000259" key="5">
    <source>
        <dbReference type="PROSITE" id="PS50075"/>
    </source>
</evidence>
<feature type="domain" description="Carrier" evidence="5">
    <location>
        <begin position="956"/>
        <end position="1033"/>
    </location>
</feature>
<dbReference type="SUPFAM" id="SSF56801">
    <property type="entry name" value="Acetyl-CoA synthetase-like"/>
    <property type="match status" value="1"/>
</dbReference>
<dbReference type="Gene3D" id="3.30.559.10">
    <property type="entry name" value="Chloramphenicol acetyltransferase-like domain"/>
    <property type="match status" value="1"/>
</dbReference>
<dbReference type="PROSITE" id="PS50075">
    <property type="entry name" value="CARRIER"/>
    <property type="match status" value="1"/>
</dbReference>
<evidence type="ECO:0000313" key="6">
    <source>
        <dbReference type="EMBL" id="MFK2930594.1"/>
    </source>
</evidence>
<dbReference type="PANTHER" id="PTHR45527:SF1">
    <property type="entry name" value="FATTY ACID SYNTHASE"/>
    <property type="match status" value="1"/>
</dbReference>
<dbReference type="InterPro" id="IPR029058">
    <property type="entry name" value="AB_hydrolase_fold"/>
</dbReference>
<reference evidence="6 7" key="1">
    <citation type="submission" date="2020-10" db="EMBL/GenBank/DDBJ databases">
        <title>Phylogeny of dyella-like bacteria.</title>
        <authorList>
            <person name="Fu J."/>
        </authorList>
    </citation>
    <scope>NUCLEOTIDE SEQUENCE [LARGE SCALE GENOMIC DNA]</scope>
    <source>
        <strain evidence="6 7">DKC-1</strain>
    </source>
</reference>
<evidence type="ECO:0000256" key="3">
    <source>
        <dbReference type="ARBA" id="ARBA00022553"/>
    </source>
</evidence>
<dbReference type="SUPFAM" id="SSF52777">
    <property type="entry name" value="CoA-dependent acyltransferases"/>
    <property type="match status" value="2"/>
</dbReference>
<dbReference type="CDD" id="cd05930">
    <property type="entry name" value="A_NRPS"/>
    <property type="match status" value="1"/>
</dbReference>
<feature type="compositionally biased region" description="Low complexity" evidence="4">
    <location>
        <begin position="944"/>
        <end position="954"/>
    </location>
</feature>
<dbReference type="Pfam" id="PF00501">
    <property type="entry name" value="AMP-binding"/>
    <property type="match status" value="1"/>
</dbReference>
<dbReference type="Gene3D" id="3.30.559.30">
    <property type="entry name" value="Nonribosomal peptide synthetase, condensation domain"/>
    <property type="match status" value="1"/>
</dbReference>
<gene>
    <name evidence="6" type="ORF">ISP14_07295</name>
</gene>
<dbReference type="Pfam" id="PF00668">
    <property type="entry name" value="Condensation"/>
    <property type="match status" value="1"/>
</dbReference>
<dbReference type="InterPro" id="IPR006162">
    <property type="entry name" value="Ppantetheine_attach_site"/>
</dbReference>